<dbReference type="AlphaFoldDB" id="A0A0F9LNH8"/>
<dbReference type="EMBL" id="LAZR01005854">
    <property type="protein sequence ID" value="KKM96639.1"/>
    <property type="molecule type" value="Genomic_DNA"/>
</dbReference>
<evidence type="ECO:0000313" key="1">
    <source>
        <dbReference type="EMBL" id="KKM96639.1"/>
    </source>
</evidence>
<gene>
    <name evidence="1" type="ORF">LCGC14_1176020</name>
</gene>
<name>A0A0F9LNH8_9ZZZZ</name>
<sequence length="125" mass="14507">MNPSTIAITATLAAVASLLTACDRPTRIQVPAEIGNQPELTHLCTYQIEPESIERAPLVPDLFQNTYPSEIEHEAGWAPPDETHKNDRLRSRLFRWIQNLREKRELRKARRAERRAGRRERRDAR</sequence>
<reference evidence="1" key="1">
    <citation type="journal article" date="2015" name="Nature">
        <title>Complex archaea that bridge the gap between prokaryotes and eukaryotes.</title>
        <authorList>
            <person name="Spang A."/>
            <person name="Saw J.H."/>
            <person name="Jorgensen S.L."/>
            <person name="Zaremba-Niedzwiedzka K."/>
            <person name="Martijn J."/>
            <person name="Lind A.E."/>
            <person name="van Eijk R."/>
            <person name="Schleper C."/>
            <person name="Guy L."/>
            <person name="Ettema T.J."/>
        </authorList>
    </citation>
    <scope>NUCLEOTIDE SEQUENCE</scope>
</reference>
<organism evidence="1">
    <name type="scientific">marine sediment metagenome</name>
    <dbReference type="NCBI Taxonomy" id="412755"/>
    <lineage>
        <taxon>unclassified sequences</taxon>
        <taxon>metagenomes</taxon>
        <taxon>ecological metagenomes</taxon>
    </lineage>
</organism>
<proteinExistence type="predicted"/>
<comment type="caution">
    <text evidence="1">The sequence shown here is derived from an EMBL/GenBank/DDBJ whole genome shotgun (WGS) entry which is preliminary data.</text>
</comment>
<protein>
    <submittedName>
        <fullName evidence="1">Uncharacterized protein</fullName>
    </submittedName>
</protein>
<accession>A0A0F9LNH8</accession>